<dbReference type="EMBL" id="LNIX01000009">
    <property type="protein sequence ID" value="OXA50367.1"/>
    <property type="molecule type" value="Genomic_DNA"/>
</dbReference>
<keyword evidence="2" id="KW-0812">Transmembrane</keyword>
<keyword evidence="2" id="KW-0472">Membrane</keyword>
<name>A0A226E075_FOLCA</name>
<dbReference type="AlphaFoldDB" id="A0A226E075"/>
<feature type="region of interest" description="Disordered" evidence="1">
    <location>
        <begin position="86"/>
        <end position="105"/>
    </location>
</feature>
<gene>
    <name evidence="3" type="ORF">Fcan01_15229</name>
</gene>
<reference evidence="3 4" key="1">
    <citation type="submission" date="2015-12" db="EMBL/GenBank/DDBJ databases">
        <title>The genome of Folsomia candida.</title>
        <authorList>
            <person name="Faddeeva A."/>
            <person name="Derks M.F."/>
            <person name="Anvar Y."/>
            <person name="Smit S."/>
            <person name="Van Straalen N."/>
            <person name="Roelofs D."/>
        </authorList>
    </citation>
    <scope>NUCLEOTIDE SEQUENCE [LARGE SCALE GENOMIC DNA]</scope>
    <source>
        <strain evidence="3 4">VU population</strain>
        <tissue evidence="3">Whole body</tissue>
    </source>
</reference>
<evidence type="ECO:0008006" key="5">
    <source>
        <dbReference type="Google" id="ProtNLM"/>
    </source>
</evidence>
<evidence type="ECO:0000256" key="1">
    <source>
        <dbReference type="SAM" id="MobiDB-lite"/>
    </source>
</evidence>
<feature type="transmembrane region" description="Helical" evidence="2">
    <location>
        <begin position="151"/>
        <end position="174"/>
    </location>
</feature>
<organism evidence="3 4">
    <name type="scientific">Folsomia candida</name>
    <name type="common">Springtail</name>
    <dbReference type="NCBI Taxonomy" id="158441"/>
    <lineage>
        <taxon>Eukaryota</taxon>
        <taxon>Metazoa</taxon>
        <taxon>Ecdysozoa</taxon>
        <taxon>Arthropoda</taxon>
        <taxon>Hexapoda</taxon>
        <taxon>Collembola</taxon>
        <taxon>Entomobryomorpha</taxon>
        <taxon>Isotomoidea</taxon>
        <taxon>Isotomidae</taxon>
        <taxon>Proisotominae</taxon>
        <taxon>Folsomia</taxon>
    </lineage>
</organism>
<comment type="caution">
    <text evidence="3">The sequence shown here is derived from an EMBL/GenBank/DDBJ whole genome shotgun (WGS) entry which is preliminary data.</text>
</comment>
<feature type="transmembrane region" description="Helical" evidence="2">
    <location>
        <begin position="124"/>
        <end position="145"/>
    </location>
</feature>
<proteinExistence type="predicted"/>
<dbReference type="Proteomes" id="UP000198287">
    <property type="component" value="Unassembled WGS sequence"/>
</dbReference>
<keyword evidence="4" id="KW-1185">Reference proteome</keyword>
<evidence type="ECO:0000313" key="3">
    <source>
        <dbReference type="EMBL" id="OXA50367.1"/>
    </source>
</evidence>
<evidence type="ECO:0000256" key="2">
    <source>
        <dbReference type="SAM" id="Phobius"/>
    </source>
</evidence>
<evidence type="ECO:0000313" key="4">
    <source>
        <dbReference type="Proteomes" id="UP000198287"/>
    </source>
</evidence>
<protein>
    <recommendedName>
        <fullName evidence="5">Transmembrane protein</fullName>
    </recommendedName>
</protein>
<sequence length="214" mass="23855">MLQSETPSPPPPIDKVGHFSMLNFSTVSTTPPSITPTEQVQHYQPNFVRRCDSFDNINFRHNRDDEDDDNNEGAVLTAPTKLIATAPSSSTSRNPSKKRNATTRRSATDVELETFIKARIEGHVWTFVASVAIIVLFSLGVVIIAPNHPNVQYLIGWLFVVYFIVVGLFLAWTLRGAFADFEKLTEIQKRSGILPTNYAKLDGVGDDSVWTKCD</sequence>
<accession>A0A226E075</accession>
<keyword evidence="2" id="KW-1133">Transmembrane helix</keyword>